<evidence type="ECO:0000313" key="2">
    <source>
        <dbReference type="Proteomes" id="UP001062165"/>
    </source>
</evidence>
<keyword evidence="2" id="KW-1185">Reference proteome</keyword>
<accession>A0ABY6CZ05</accession>
<proteinExistence type="predicted"/>
<sequence>MTFATVGWVMCSLVRFHAVTQNNPPHILAHLVFARTQIQLQKIKRAKISPLATRGK</sequence>
<organism evidence="1 2">
    <name type="scientific">Reichenbachiella carrageenanivorans</name>
    <dbReference type="NCBI Taxonomy" id="2979869"/>
    <lineage>
        <taxon>Bacteria</taxon>
        <taxon>Pseudomonadati</taxon>
        <taxon>Bacteroidota</taxon>
        <taxon>Cytophagia</taxon>
        <taxon>Cytophagales</taxon>
        <taxon>Reichenbachiellaceae</taxon>
        <taxon>Reichenbachiella</taxon>
    </lineage>
</organism>
<name>A0ABY6CZ05_9BACT</name>
<protein>
    <recommendedName>
        <fullName evidence="3">Secreted protein</fullName>
    </recommendedName>
</protein>
<evidence type="ECO:0008006" key="3">
    <source>
        <dbReference type="Google" id="ProtNLM"/>
    </source>
</evidence>
<reference evidence="1" key="1">
    <citation type="submission" date="2022-10" db="EMBL/GenBank/DDBJ databases">
        <title>Comparative genomics and taxonomic characterization of three novel marine species of genus Reichenbachiella exhibiting antioxidant and polysaccharide degradation activities.</title>
        <authorList>
            <person name="Muhammad N."/>
            <person name="Lee Y.-J."/>
            <person name="Ko J."/>
            <person name="Kim S.-G."/>
        </authorList>
    </citation>
    <scope>NUCLEOTIDE SEQUENCE</scope>
    <source>
        <strain evidence="1">Wsw4-B4</strain>
    </source>
</reference>
<dbReference type="EMBL" id="CP106735">
    <property type="protein sequence ID" value="UXX79150.1"/>
    <property type="molecule type" value="Genomic_DNA"/>
</dbReference>
<dbReference type="RefSeq" id="WP_263050893.1">
    <property type="nucleotide sequence ID" value="NZ_CP106735.1"/>
</dbReference>
<gene>
    <name evidence="1" type="ORF">N7E81_17495</name>
</gene>
<dbReference type="Proteomes" id="UP001062165">
    <property type="component" value="Chromosome"/>
</dbReference>
<evidence type="ECO:0000313" key="1">
    <source>
        <dbReference type="EMBL" id="UXX79150.1"/>
    </source>
</evidence>